<feature type="compositionally biased region" description="Pro residues" evidence="1">
    <location>
        <begin position="538"/>
        <end position="555"/>
    </location>
</feature>
<dbReference type="VEuPathDB" id="FungiDB:PV08_05403"/>
<protein>
    <recommendedName>
        <fullName evidence="2">Inhibitor of growth protein N-terminal histone-binding domain-containing protein</fullName>
    </recommendedName>
</protein>
<feature type="compositionally biased region" description="Low complexity" evidence="1">
    <location>
        <begin position="509"/>
        <end position="524"/>
    </location>
</feature>
<dbReference type="GO" id="GO:0006355">
    <property type="term" value="P:regulation of DNA-templated transcription"/>
    <property type="evidence" value="ECO:0007669"/>
    <property type="project" value="TreeGrafter"/>
</dbReference>
<dbReference type="Gene3D" id="6.10.140.1740">
    <property type="match status" value="1"/>
</dbReference>
<dbReference type="InterPro" id="IPR028651">
    <property type="entry name" value="ING_fam"/>
</dbReference>
<feature type="compositionally biased region" description="Polar residues" evidence="1">
    <location>
        <begin position="591"/>
        <end position="601"/>
    </location>
</feature>
<feature type="compositionally biased region" description="Low complexity" evidence="1">
    <location>
        <begin position="380"/>
        <end position="394"/>
    </location>
</feature>
<name>A0A0D1ZRD4_9EURO</name>
<dbReference type="OrthoDB" id="5411773at2759"/>
<dbReference type="GO" id="GO:0000123">
    <property type="term" value="C:histone acetyltransferase complex"/>
    <property type="evidence" value="ECO:0007669"/>
    <property type="project" value="TreeGrafter"/>
</dbReference>
<evidence type="ECO:0000313" key="4">
    <source>
        <dbReference type="Proteomes" id="UP000053328"/>
    </source>
</evidence>
<dbReference type="PANTHER" id="PTHR10333">
    <property type="entry name" value="INHIBITOR OF GROWTH PROTEIN"/>
    <property type="match status" value="1"/>
</dbReference>
<feature type="domain" description="Inhibitor of growth protein N-terminal histone-binding" evidence="2">
    <location>
        <begin position="17"/>
        <end position="120"/>
    </location>
</feature>
<feature type="compositionally biased region" description="Low complexity" evidence="1">
    <location>
        <begin position="411"/>
        <end position="420"/>
    </location>
</feature>
<organism evidence="3 4">
    <name type="scientific">Exophiala spinifera</name>
    <dbReference type="NCBI Taxonomy" id="91928"/>
    <lineage>
        <taxon>Eukaryota</taxon>
        <taxon>Fungi</taxon>
        <taxon>Dikarya</taxon>
        <taxon>Ascomycota</taxon>
        <taxon>Pezizomycotina</taxon>
        <taxon>Eurotiomycetes</taxon>
        <taxon>Chaetothyriomycetidae</taxon>
        <taxon>Chaetothyriales</taxon>
        <taxon>Herpotrichiellaceae</taxon>
        <taxon>Exophiala</taxon>
    </lineage>
</organism>
<evidence type="ECO:0000259" key="2">
    <source>
        <dbReference type="SMART" id="SM01408"/>
    </source>
</evidence>
<evidence type="ECO:0000256" key="1">
    <source>
        <dbReference type="SAM" id="MobiDB-lite"/>
    </source>
</evidence>
<sequence length="780" mass="85093">MEDLERDSSVDPDAQAAVTDFLDYTEYLPADLIRSLTLIRGLDETYLTNTSALNDLTKLYASQPSLRPADRPDPQELRAQISSHLDYALNARESAYAEACRLYDVVDRHQNRLKSILFKLNAIPKPPSRDPTPPPQTSPQMKRSRSGRKLESSTRLTLHPPRGNAVASAILKRPRGRRVTVPGEVMPPYDPDSPIASTEVSDWESPPPSPPRPVLKLKQPKAPPPPPQQKEKTKRREDGPRVTREVTEPFHKPTPPPEDAPIGSKYRPWTHLTEYELYKLRKKMKKNNVWEPSEIMIRRELADRGRGWENYYRAKAEAEANGTVFYDLDSTERPRPRPNNLQSPEKVETVEKREEPEKIEKLSNIADEADDEMQDTILVPSAAATPTQTQPSKPKTARKSESRKEKKPDPARSQAALAAQEAELAARRLGDMGSKIRSLFTAPFTSALASLNRSSATPAGSTAASPARKPAEKTSKKRKAEHTPTASLSPSIEPDPARKKQKTAPKPSPLASSPQASALTTASSETPGPAPVATTQIPVPPPVQAPATAPAPAPAPSAGTIRIPLKLTVSTPAAVQSNTPTPAPPTRAASVQRTSVAPKTETTPPIPSRPPSRRSTAASVEPPPTRSSRRASMTPSVAGRKTPAVEASPKSTAASRRSKRDAPGTVMQSSQDGGAAVSVSKRKTKPGKHSHQKTTPKAAAMAAETVPQIRIDADGRQEIIDPDEERYCVCGDCDFGQWFHMECVNLVELPPRTVKWFCPGDRKKLHKGENSNGLVGRGIK</sequence>
<feature type="compositionally biased region" description="Pro residues" evidence="1">
    <location>
        <begin position="124"/>
        <end position="137"/>
    </location>
</feature>
<accession>A0A0D1ZRD4</accession>
<dbReference type="InterPro" id="IPR013083">
    <property type="entry name" value="Znf_RING/FYVE/PHD"/>
</dbReference>
<evidence type="ECO:0000313" key="3">
    <source>
        <dbReference type="EMBL" id="KIW15357.1"/>
    </source>
</evidence>
<dbReference type="RefSeq" id="XP_016235573.1">
    <property type="nucleotide sequence ID" value="XM_016379746.1"/>
</dbReference>
<dbReference type="SMART" id="SM01408">
    <property type="entry name" value="ING"/>
    <property type="match status" value="1"/>
</dbReference>
<dbReference type="Pfam" id="PF12998">
    <property type="entry name" value="ING"/>
    <property type="match status" value="1"/>
</dbReference>
<dbReference type="AlphaFoldDB" id="A0A0D1ZRD4"/>
<dbReference type="Proteomes" id="UP000053328">
    <property type="component" value="Unassembled WGS sequence"/>
</dbReference>
<dbReference type="EMBL" id="KN847495">
    <property type="protein sequence ID" value="KIW15357.1"/>
    <property type="molecule type" value="Genomic_DNA"/>
</dbReference>
<dbReference type="PANTHER" id="PTHR10333:SF94">
    <property type="entry name" value="FINGER DOMAIN PROTEIN, PUTATIVE (AFU_ORTHOLOGUE AFUA_3G11940)-RELATED"/>
    <property type="match status" value="1"/>
</dbReference>
<feature type="compositionally biased region" description="Basic and acidic residues" evidence="1">
    <location>
        <begin position="229"/>
        <end position="251"/>
    </location>
</feature>
<reference evidence="3 4" key="1">
    <citation type="submission" date="2015-01" db="EMBL/GenBank/DDBJ databases">
        <title>The Genome Sequence of Exophiala spinifera CBS89968.</title>
        <authorList>
            <consortium name="The Broad Institute Genomics Platform"/>
            <person name="Cuomo C."/>
            <person name="de Hoog S."/>
            <person name="Gorbushina A."/>
            <person name="Stielow B."/>
            <person name="Teixiera M."/>
            <person name="Abouelleil A."/>
            <person name="Chapman S.B."/>
            <person name="Priest M."/>
            <person name="Young S.K."/>
            <person name="Wortman J."/>
            <person name="Nusbaum C."/>
            <person name="Birren B."/>
        </authorList>
    </citation>
    <scope>NUCLEOTIDE SEQUENCE [LARGE SCALE GENOMIC DNA]</scope>
    <source>
        <strain evidence="3 4">CBS 89968</strain>
    </source>
</reference>
<dbReference type="HOGENOM" id="CLU_009357_1_0_1"/>
<dbReference type="STRING" id="91928.A0A0D1ZRD4"/>
<feature type="compositionally biased region" description="Low complexity" evidence="1">
    <location>
        <begin position="454"/>
        <end position="467"/>
    </location>
</feature>
<dbReference type="InterPro" id="IPR024610">
    <property type="entry name" value="ING_N_histone-binding"/>
</dbReference>
<feature type="compositionally biased region" description="Basic residues" evidence="1">
    <location>
        <begin position="680"/>
        <end position="694"/>
    </location>
</feature>
<feature type="region of interest" description="Disordered" evidence="1">
    <location>
        <begin position="325"/>
        <end position="420"/>
    </location>
</feature>
<dbReference type="GO" id="GO:0004402">
    <property type="term" value="F:histone acetyltransferase activity"/>
    <property type="evidence" value="ECO:0007669"/>
    <property type="project" value="TreeGrafter"/>
</dbReference>
<dbReference type="GeneID" id="27332486"/>
<feature type="compositionally biased region" description="Polar residues" evidence="1">
    <location>
        <begin position="568"/>
        <end position="578"/>
    </location>
</feature>
<gene>
    <name evidence="3" type="ORF">PV08_05403</name>
</gene>
<dbReference type="InterPro" id="IPR011011">
    <property type="entry name" value="Znf_FYVE_PHD"/>
</dbReference>
<dbReference type="SUPFAM" id="SSF57903">
    <property type="entry name" value="FYVE/PHD zinc finger"/>
    <property type="match status" value="1"/>
</dbReference>
<feature type="region of interest" description="Disordered" evidence="1">
    <location>
        <begin position="121"/>
        <end position="265"/>
    </location>
</feature>
<keyword evidence="4" id="KW-1185">Reference proteome</keyword>
<proteinExistence type="predicted"/>
<dbReference type="Gene3D" id="3.30.40.10">
    <property type="entry name" value="Zinc/RING finger domain, C3HC4 (zinc finger)"/>
    <property type="match status" value="1"/>
</dbReference>
<feature type="region of interest" description="Disordered" evidence="1">
    <location>
        <begin position="452"/>
        <end position="700"/>
    </location>
</feature>
<feature type="compositionally biased region" description="Basic and acidic residues" evidence="1">
    <location>
        <begin position="398"/>
        <end position="410"/>
    </location>
</feature>
<feature type="compositionally biased region" description="Basic and acidic residues" evidence="1">
    <location>
        <begin position="345"/>
        <end position="361"/>
    </location>
</feature>
<dbReference type="GO" id="GO:0005634">
    <property type="term" value="C:nucleus"/>
    <property type="evidence" value="ECO:0007669"/>
    <property type="project" value="TreeGrafter"/>
</dbReference>